<keyword evidence="2" id="KW-1133">Transmembrane helix</keyword>
<name>A0A1F5PIM8_9BACT</name>
<proteinExistence type="predicted"/>
<dbReference type="STRING" id="1817828.A2722_03575"/>
<evidence type="ECO:0000256" key="1">
    <source>
        <dbReference type="SAM" id="MobiDB-lite"/>
    </source>
</evidence>
<accession>A0A1F5PIM8</accession>
<evidence type="ECO:0000256" key="2">
    <source>
        <dbReference type="SAM" id="Phobius"/>
    </source>
</evidence>
<feature type="transmembrane region" description="Helical" evidence="2">
    <location>
        <begin position="12"/>
        <end position="32"/>
    </location>
</feature>
<keyword evidence="2" id="KW-0812">Transmembrane</keyword>
<dbReference type="AlphaFoldDB" id="A0A1F5PIM8"/>
<evidence type="ECO:0000313" key="3">
    <source>
        <dbReference type="EMBL" id="OGE89741.1"/>
    </source>
</evidence>
<keyword evidence="2" id="KW-0472">Membrane</keyword>
<comment type="caution">
    <text evidence="3">The sequence shown here is derived from an EMBL/GenBank/DDBJ whole genome shotgun (WGS) entry which is preliminary data.</text>
</comment>
<gene>
    <name evidence="3" type="ORF">A2722_03575</name>
</gene>
<dbReference type="EMBL" id="MFEO01000017">
    <property type="protein sequence ID" value="OGE89741.1"/>
    <property type="molecule type" value="Genomic_DNA"/>
</dbReference>
<feature type="region of interest" description="Disordered" evidence="1">
    <location>
        <begin position="51"/>
        <end position="79"/>
    </location>
</feature>
<protein>
    <submittedName>
        <fullName evidence="3">Uncharacterized protein</fullName>
    </submittedName>
</protein>
<reference evidence="3 4" key="1">
    <citation type="journal article" date="2016" name="Nat. Commun.">
        <title>Thousands of microbial genomes shed light on interconnected biogeochemical processes in an aquifer system.</title>
        <authorList>
            <person name="Anantharaman K."/>
            <person name="Brown C.T."/>
            <person name="Hug L.A."/>
            <person name="Sharon I."/>
            <person name="Castelle C.J."/>
            <person name="Probst A.J."/>
            <person name="Thomas B.C."/>
            <person name="Singh A."/>
            <person name="Wilkins M.J."/>
            <person name="Karaoz U."/>
            <person name="Brodie E.L."/>
            <person name="Williams K.H."/>
            <person name="Hubbard S.S."/>
            <person name="Banfield J.F."/>
        </authorList>
    </citation>
    <scope>NUCLEOTIDE SEQUENCE [LARGE SCALE GENOMIC DNA]</scope>
</reference>
<organism evidence="3 4">
    <name type="scientific">Candidatus Doudnabacteria bacterium RIFCSPHIGHO2_01_FULL_50_11</name>
    <dbReference type="NCBI Taxonomy" id="1817828"/>
    <lineage>
        <taxon>Bacteria</taxon>
        <taxon>Candidatus Doudnaibacteriota</taxon>
    </lineage>
</organism>
<dbReference type="Proteomes" id="UP000178377">
    <property type="component" value="Unassembled WGS sequence"/>
</dbReference>
<sequence>MHAWLYRNKHRIVKIIIVIAILAVAEAAWYFLFVRNLVLPQIYSVPGSIPASTPERGAHADEEGAPSSPKPQVKFKSDRLPQDVTTTVDKIVVP</sequence>
<evidence type="ECO:0000313" key="4">
    <source>
        <dbReference type="Proteomes" id="UP000178377"/>
    </source>
</evidence>